<accession>A0A3L7ALE1</accession>
<evidence type="ECO:0000256" key="1">
    <source>
        <dbReference type="SAM" id="MobiDB-lite"/>
    </source>
</evidence>
<dbReference type="EMBL" id="RCUY01000001">
    <property type="protein sequence ID" value="RLP84560.1"/>
    <property type="molecule type" value="Genomic_DNA"/>
</dbReference>
<dbReference type="InterPro" id="IPR036894">
    <property type="entry name" value="YbaB-like_sf"/>
</dbReference>
<feature type="compositionally biased region" description="Basic and acidic residues" evidence="1">
    <location>
        <begin position="139"/>
        <end position="149"/>
    </location>
</feature>
<evidence type="ECO:0000313" key="2">
    <source>
        <dbReference type="EMBL" id="RLP80775.1"/>
    </source>
</evidence>
<dbReference type="Gene3D" id="3.30.1310.10">
    <property type="entry name" value="Nucleoid-associated protein YbaB-like domain"/>
    <property type="match status" value="1"/>
</dbReference>
<dbReference type="RefSeq" id="WP_121687045.1">
    <property type="nucleotide sequence ID" value="NZ_RCUY01000001.1"/>
</dbReference>
<organism evidence="2 4">
    <name type="scientific">Mycetocola lacteus</name>
    <dbReference type="NCBI Taxonomy" id="76637"/>
    <lineage>
        <taxon>Bacteria</taxon>
        <taxon>Bacillati</taxon>
        <taxon>Actinomycetota</taxon>
        <taxon>Actinomycetes</taxon>
        <taxon>Micrococcales</taxon>
        <taxon>Microbacteriaceae</taxon>
        <taxon>Mycetocola</taxon>
    </lineage>
</organism>
<keyword evidence="4" id="KW-1185">Reference proteome</keyword>
<protein>
    <recommendedName>
        <fullName evidence="5">YbaB/EbfC family DNA-binding protein</fullName>
    </recommendedName>
</protein>
<comment type="caution">
    <text evidence="2">The sequence shown here is derived from an EMBL/GenBank/DDBJ whole genome shotgun (WGS) entry which is preliminary data.</text>
</comment>
<dbReference type="AlphaFoldDB" id="A0A3L7ALE1"/>
<sequence>MFGGTEFDDPQIAADVRGAQERAQKHQRYARLMAEIQGVGRSTDGEITASVDGSGAVLSLRLSDRGTARGGRRAAADILDTIARARANFQDQALAQARDLLGEDDPAFGMLSSEIDAQRAATHPDSTSAAGAGPGFGLGHRETAGHRDSAVSNSGGGSRRGLGGVTDSDPRSPGSGSGWQAGGRRER</sequence>
<evidence type="ECO:0008006" key="5">
    <source>
        <dbReference type="Google" id="ProtNLM"/>
    </source>
</evidence>
<feature type="region of interest" description="Disordered" evidence="1">
    <location>
        <begin position="118"/>
        <end position="187"/>
    </location>
</feature>
<evidence type="ECO:0000313" key="3">
    <source>
        <dbReference type="EMBL" id="RLP84560.1"/>
    </source>
</evidence>
<feature type="compositionally biased region" description="Gly residues" evidence="1">
    <location>
        <begin position="154"/>
        <end position="164"/>
    </location>
</feature>
<gene>
    <name evidence="3" type="ORF">D9V34_00745</name>
    <name evidence="2" type="ORF">D9V34_13040</name>
</gene>
<dbReference type="Proteomes" id="UP000269438">
    <property type="component" value="Unassembled WGS sequence"/>
</dbReference>
<dbReference type="OrthoDB" id="5078878at2"/>
<name>A0A3L7ALE1_9MICO</name>
<dbReference type="EMBL" id="RCUY01000011">
    <property type="protein sequence ID" value="RLP80775.1"/>
    <property type="molecule type" value="Genomic_DNA"/>
</dbReference>
<proteinExistence type="predicted"/>
<evidence type="ECO:0000313" key="4">
    <source>
        <dbReference type="Proteomes" id="UP000269438"/>
    </source>
</evidence>
<reference evidence="2 4" key="1">
    <citation type="submission" date="2018-10" db="EMBL/GenBank/DDBJ databases">
        <authorList>
            <person name="Li J."/>
        </authorList>
    </citation>
    <scope>NUCLEOTIDE SEQUENCE [LARGE SCALE GENOMIC DNA]</scope>
    <source>
        <strain evidence="2 4">JCM 11654</strain>
    </source>
</reference>